<evidence type="ECO:0000313" key="1">
    <source>
        <dbReference type="EMBL" id="DAE21624.1"/>
    </source>
</evidence>
<proteinExistence type="predicted"/>
<accession>A0A8S5QRC1</accession>
<dbReference type="EMBL" id="BK015714">
    <property type="protein sequence ID" value="DAE21624.1"/>
    <property type="molecule type" value="Genomic_DNA"/>
</dbReference>
<sequence length="72" mass="8949">MINTRDPNRLYNFYNEVTRLHMIYMPDWRVGQFWMNFLGWVQNVKKRDPFFLEESEMLTYLKEYCGEEVITT</sequence>
<organism evidence="1">
    <name type="scientific">Siphoviridae sp. ct4be24</name>
    <dbReference type="NCBI Taxonomy" id="2826289"/>
    <lineage>
        <taxon>Viruses</taxon>
        <taxon>Duplodnaviria</taxon>
        <taxon>Heunggongvirae</taxon>
        <taxon>Uroviricota</taxon>
        <taxon>Caudoviricetes</taxon>
    </lineage>
</organism>
<reference evidence="1" key="1">
    <citation type="journal article" date="2021" name="Proc. Natl. Acad. Sci. U.S.A.">
        <title>A Catalog of Tens of Thousands of Viruses from Human Metagenomes Reveals Hidden Associations with Chronic Diseases.</title>
        <authorList>
            <person name="Tisza M.J."/>
            <person name="Buck C.B."/>
        </authorList>
    </citation>
    <scope>NUCLEOTIDE SEQUENCE</scope>
    <source>
        <strain evidence="1">Ct4be24</strain>
    </source>
</reference>
<protein>
    <submittedName>
        <fullName evidence="1">Uncharacterized protein</fullName>
    </submittedName>
</protein>
<name>A0A8S5QRC1_9CAUD</name>